<dbReference type="PANTHER" id="PTHR10638">
    <property type="entry name" value="COPPER AMINE OXIDASE"/>
    <property type="match status" value="1"/>
</dbReference>
<evidence type="ECO:0000313" key="12">
    <source>
        <dbReference type="EMBL" id="KAG0490435.1"/>
    </source>
</evidence>
<dbReference type="Proteomes" id="UP000639772">
    <property type="component" value="Chromosome 3"/>
</dbReference>
<evidence type="ECO:0000259" key="11">
    <source>
        <dbReference type="Pfam" id="PF02728"/>
    </source>
</evidence>
<dbReference type="Pfam" id="PF02728">
    <property type="entry name" value="Cu_amine_oxidN3"/>
    <property type="match status" value="1"/>
</dbReference>
<evidence type="ECO:0000256" key="4">
    <source>
        <dbReference type="ARBA" id="ARBA00023002"/>
    </source>
</evidence>
<evidence type="ECO:0000256" key="7">
    <source>
        <dbReference type="RuleBase" id="RU000672"/>
    </source>
</evidence>
<feature type="signal peptide" evidence="8">
    <location>
        <begin position="1"/>
        <end position="24"/>
    </location>
</feature>
<dbReference type="InterPro" id="IPR015800">
    <property type="entry name" value="Cu_amine_oxidase_N2"/>
</dbReference>
<dbReference type="GO" id="GO:0005507">
    <property type="term" value="F:copper ion binding"/>
    <property type="evidence" value="ECO:0007669"/>
    <property type="project" value="InterPro"/>
</dbReference>
<dbReference type="Gene3D" id="3.10.450.40">
    <property type="match status" value="2"/>
</dbReference>
<dbReference type="Gene3D" id="2.70.98.20">
    <property type="entry name" value="Copper amine oxidase, catalytic domain"/>
    <property type="match status" value="2"/>
</dbReference>
<comment type="caution">
    <text evidence="12">The sequence shown here is derived from an EMBL/GenBank/DDBJ whole genome shotgun (WGS) entry which is preliminary data.</text>
</comment>
<keyword evidence="2 7" id="KW-0479">Metal-binding</keyword>
<feature type="domain" description="Copper amine oxidase catalytic" evidence="9">
    <location>
        <begin position="243"/>
        <end position="382"/>
    </location>
</feature>
<organism evidence="12 13">
    <name type="scientific">Vanilla planifolia</name>
    <name type="common">Vanilla</name>
    <dbReference type="NCBI Taxonomy" id="51239"/>
    <lineage>
        <taxon>Eukaryota</taxon>
        <taxon>Viridiplantae</taxon>
        <taxon>Streptophyta</taxon>
        <taxon>Embryophyta</taxon>
        <taxon>Tracheophyta</taxon>
        <taxon>Spermatophyta</taxon>
        <taxon>Magnoliopsida</taxon>
        <taxon>Liliopsida</taxon>
        <taxon>Asparagales</taxon>
        <taxon>Orchidaceae</taxon>
        <taxon>Vanilloideae</taxon>
        <taxon>Vanilleae</taxon>
        <taxon>Vanilla</taxon>
    </lineage>
</organism>
<keyword evidence="4 7" id="KW-0560">Oxidoreductase</keyword>
<dbReference type="InterPro" id="IPR016182">
    <property type="entry name" value="Cu_amine_oxidase_N-reg"/>
</dbReference>
<dbReference type="InterPro" id="IPR015798">
    <property type="entry name" value="Cu_amine_oxidase_C"/>
</dbReference>
<keyword evidence="8" id="KW-0732">Signal</keyword>
<dbReference type="OrthoDB" id="5379943at2759"/>
<dbReference type="GO" id="GO:0009308">
    <property type="term" value="P:amine metabolic process"/>
    <property type="evidence" value="ECO:0007669"/>
    <property type="project" value="UniProtKB-UniRule"/>
</dbReference>
<dbReference type="SUPFAM" id="SSF54416">
    <property type="entry name" value="Amine oxidase N-terminal region"/>
    <property type="match status" value="2"/>
</dbReference>
<dbReference type="InterPro" id="IPR015802">
    <property type="entry name" value="Cu_amine_oxidase_N3"/>
</dbReference>
<dbReference type="EMBL" id="JADCNM010000003">
    <property type="protein sequence ID" value="KAG0490435.1"/>
    <property type="molecule type" value="Genomic_DNA"/>
</dbReference>
<keyword evidence="6" id="KW-1015">Disulfide bond</keyword>
<evidence type="ECO:0000256" key="8">
    <source>
        <dbReference type="SAM" id="SignalP"/>
    </source>
</evidence>
<evidence type="ECO:0000313" key="13">
    <source>
        <dbReference type="Proteomes" id="UP000639772"/>
    </source>
</evidence>
<keyword evidence="5 7" id="KW-0186">Copper</keyword>
<evidence type="ECO:0000256" key="2">
    <source>
        <dbReference type="ARBA" id="ARBA00022723"/>
    </source>
</evidence>
<comment type="similarity">
    <text evidence="1 7">Belongs to the copper/topaquinone oxidase family.</text>
</comment>
<name>A0A835VB46_VANPL</name>
<evidence type="ECO:0000256" key="6">
    <source>
        <dbReference type="ARBA" id="ARBA00023157"/>
    </source>
</evidence>
<dbReference type="SUPFAM" id="SSF49998">
    <property type="entry name" value="Amine oxidase catalytic domain"/>
    <property type="match status" value="1"/>
</dbReference>
<feature type="domain" description="Copper amine oxidase catalytic" evidence="9">
    <location>
        <begin position="391"/>
        <end position="567"/>
    </location>
</feature>
<dbReference type="InterPro" id="IPR036460">
    <property type="entry name" value="Cu_amine_oxidase_C_sf"/>
</dbReference>
<feature type="domain" description="Copper amine oxidase N2-terminal" evidence="10">
    <location>
        <begin position="27"/>
        <end position="111"/>
    </location>
</feature>
<dbReference type="GO" id="GO:0008131">
    <property type="term" value="F:primary methylamine oxidase activity"/>
    <property type="evidence" value="ECO:0007669"/>
    <property type="project" value="InterPro"/>
</dbReference>
<proteinExistence type="inferred from homology"/>
<evidence type="ECO:0000259" key="10">
    <source>
        <dbReference type="Pfam" id="PF02727"/>
    </source>
</evidence>
<dbReference type="PANTHER" id="PTHR10638:SF71">
    <property type="entry name" value="AMINE OXIDASE"/>
    <property type="match status" value="1"/>
</dbReference>
<dbReference type="GO" id="GO:0048038">
    <property type="term" value="F:quinone binding"/>
    <property type="evidence" value="ECO:0007669"/>
    <property type="project" value="InterPro"/>
</dbReference>
<evidence type="ECO:0000259" key="9">
    <source>
        <dbReference type="Pfam" id="PF01179"/>
    </source>
</evidence>
<evidence type="ECO:0000256" key="1">
    <source>
        <dbReference type="ARBA" id="ARBA00007983"/>
    </source>
</evidence>
<accession>A0A835VB46</accession>
<feature type="domain" description="Copper amine oxidase N3-terminal" evidence="11">
    <location>
        <begin position="119"/>
        <end position="217"/>
    </location>
</feature>
<comment type="PTM">
    <text evidence="7">Topaquinone (TPQ) is generated by copper-dependent autoxidation of a specific tyrosyl residue.</text>
</comment>
<gene>
    <name evidence="12" type="ORF">HPP92_007298</name>
</gene>
<dbReference type="EC" id="1.4.3.-" evidence="7"/>
<keyword evidence="3 7" id="KW-0801">TPQ</keyword>
<comment type="cofactor">
    <cofactor evidence="7">
        <name>Cu cation</name>
        <dbReference type="ChEBI" id="CHEBI:23378"/>
    </cofactor>
    <text evidence="7">Contains 1 topaquinone per subunit.</text>
</comment>
<dbReference type="AlphaFoldDB" id="A0A835VB46"/>
<feature type="chain" id="PRO_5033036395" description="Amine oxidase" evidence="8">
    <location>
        <begin position="25"/>
        <end position="580"/>
    </location>
</feature>
<reference evidence="12 13" key="1">
    <citation type="journal article" date="2020" name="Nat. Food">
        <title>A phased Vanilla planifolia genome enables genetic improvement of flavour and production.</title>
        <authorList>
            <person name="Hasing T."/>
            <person name="Tang H."/>
            <person name="Brym M."/>
            <person name="Khazi F."/>
            <person name="Huang T."/>
            <person name="Chambers A.H."/>
        </authorList>
    </citation>
    <scope>NUCLEOTIDE SEQUENCE [LARGE SCALE GENOMIC DNA]</scope>
    <source>
        <tissue evidence="12">Leaf</tissue>
    </source>
</reference>
<dbReference type="InterPro" id="IPR000269">
    <property type="entry name" value="Cu_amine_oxidase"/>
</dbReference>
<dbReference type="Pfam" id="PF02727">
    <property type="entry name" value="Cu_amine_oxidN2"/>
    <property type="match status" value="1"/>
</dbReference>
<evidence type="ECO:0000256" key="3">
    <source>
        <dbReference type="ARBA" id="ARBA00022772"/>
    </source>
</evidence>
<dbReference type="Pfam" id="PF01179">
    <property type="entry name" value="Cu_amine_oxid"/>
    <property type="match status" value="2"/>
</dbReference>
<dbReference type="FunFam" id="3.10.450.40:FF:000012">
    <property type="entry name" value="Amine oxidase"/>
    <property type="match status" value="1"/>
</dbReference>
<evidence type="ECO:0000256" key="5">
    <source>
        <dbReference type="ARBA" id="ARBA00023008"/>
    </source>
</evidence>
<sequence>MKFHRSILFLFLLPLLLSPPPSSSSRHPLDPLSPSELTTVQSVIRSSPLGLSSSLSYHYVGLDEPDKANVISWLATNSSLPPRRAFAIVRAEKLTHELVVDIAGQSIASHRVHSGTSYPMFTVEEETAAGLLTLNYTPFVESVRRRGVALEDVVCTTYTRGWFGGEEAESSRRLAAVLCFVAGETANFYSRPLEGITVMVDLDDMVIALYKDRFVVPLPEAAGTDYRASRQRPPYGPRGTPVAVFQPEGKGFSIDGHVIRWANWAFHLAFDVRAGAVISVASVGEQANGSGYKSVLYRGFVSELFVPYMDPSEEWYYRTYMDAGEFGFGLLAYPLEPMVDCPPNAEFVDGYYSAQDGSPVRITKVFCIFERYAGDPSWRHTEDLLPGETAGLTGMLALRATDLTHTDQINSDEHGELLAPNTIAVYHDHFIAFHLDLDVAGSANSFVKAKLETVRAGNSTPRRSYWTVVRETARTEADARIRLGSAEAELLVVNPGVTTKMGNFAGYRLVGSSAAGTSLLSDDDYPQMRAAFTKKHVWVTPYSKSEKWAGGLYADHSNAEDNLAVWSSSLCRLVVGNTFV</sequence>
<protein>
    <recommendedName>
        <fullName evidence="7">Amine oxidase</fullName>
        <ecNumber evidence="7">1.4.3.-</ecNumber>
    </recommendedName>
</protein>